<dbReference type="Proteomes" id="UP000192903">
    <property type="component" value="Unassembled WGS sequence"/>
</dbReference>
<keyword evidence="1" id="KW-0805">Transcription regulation</keyword>
<dbReference type="OrthoDB" id="9810548at2"/>
<keyword evidence="3" id="KW-0804">Transcription</keyword>
<keyword evidence="6" id="KW-1185">Reference proteome</keyword>
<dbReference type="PANTHER" id="PTHR43537">
    <property type="entry name" value="TRANSCRIPTIONAL REGULATOR, GNTR FAMILY"/>
    <property type="match status" value="1"/>
</dbReference>
<evidence type="ECO:0000256" key="2">
    <source>
        <dbReference type="ARBA" id="ARBA00023125"/>
    </source>
</evidence>
<keyword evidence="2 5" id="KW-0238">DNA-binding</keyword>
<organism evidence="5 6">
    <name type="scientific">Xaviernesmea oryzae</name>
    <dbReference type="NCBI Taxonomy" id="464029"/>
    <lineage>
        <taxon>Bacteria</taxon>
        <taxon>Pseudomonadati</taxon>
        <taxon>Pseudomonadota</taxon>
        <taxon>Alphaproteobacteria</taxon>
        <taxon>Hyphomicrobiales</taxon>
        <taxon>Rhizobiaceae</taxon>
        <taxon>Rhizobium/Agrobacterium group</taxon>
        <taxon>Xaviernesmea</taxon>
    </lineage>
</organism>
<dbReference type="STRING" id="464029.SAMN02982989_0129"/>
<dbReference type="InterPro" id="IPR036390">
    <property type="entry name" value="WH_DNA-bd_sf"/>
</dbReference>
<feature type="domain" description="HTH gntR-type" evidence="4">
    <location>
        <begin position="15"/>
        <end position="82"/>
    </location>
</feature>
<dbReference type="SUPFAM" id="SSF48008">
    <property type="entry name" value="GntR ligand-binding domain-like"/>
    <property type="match status" value="1"/>
</dbReference>
<dbReference type="GO" id="GO:0003677">
    <property type="term" value="F:DNA binding"/>
    <property type="evidence" value="ECO:0007669"/>
    <property type="project" value="UniProtKB-KW"/>
</dbReference>
<sequence>MENKPEVGLLTVKKETIERQVYLTLRREILESRLQPGQRIIQDELASRLGTSRIPLRGALKALEANGLLTLDAKGYYSVADFGEADIQEIYSLRLLLEPHAAREAISKIRDDEITRLDHVNQAMKRAIIDGDRDRWTELNEEFHLTLYEACRQPRLTRIIRDLWSGRPTVSPIKSTQDLEQSAVEHSEMVDALNSRNATKLENLVRSHIEQGAYRWSEYRSSRHR</sequence>
<proteinExistence type="predicted"/>
<dbReference type="GO" id="GO:0003700">
    <property type="term" value="F:DNA-binding transcription factor activity"/>
    <property type="evidence" value="ECO:0007669"/>
    <property type="project" value="InterPro"/>
</dbReference>
<gene>
    <name evidence="5" type="ORF">SAMN02982989_0129</name>
</gene>
<dbReference type="InterPro" id="IPR011711">
    <property type="entry name" value="GntR_C"/>
</dbReference>
<dbReference type="Gene3D" id="1.20.120.530">
    <property type="entry name" value="GntR ligand-binding domain-like"/>
    <property type="match status" value="1"/>
</dbReference>
<name>A0A1X7FP86_9HYPH</name>
<evidence type="ECO:0000259" key="4">
    <source>
        <dbReference type="PROSITE" id="PS50949"/>
    </source>
</evidence>
<protein>
    <submittedName>
        <fullName evidence="5">DNA-binding transcriptional regulator, GntR family</fullName>
    </submittedName>
</protein>
<dbReference type="SMART" id="SM00345">
    <property type="entry name" value="HTH_GNTR"/>
    <property type="match status" value="1"/>
</dbReference>
<dbReference type="InterPro" id="IPR000524">
    <property type="entry name" value="Tscrpt_reg_HTH_GntR"/>
</dbReference>
<dbReference type="Gene3D" id="1.10.10.10">
    <property type="entry name" value="Winged helix-like DNA-binding domain superfamily/Winged helix DNA-binding domain"/>
    <property type="match status" value="1"/>
</dbReference>
<dbReference type="InterPro" id="IPR036388">
    <property type="entry name" value="WH-like_DNA-bd_sf"/>
</dbReference>
<dbReference type="Pfam" id="PF07729">
    <property type="entry name" value="FCD"/>
    <property type="match status" value="1"/>
</dbReference>
<evidence type="ECO:0000313" key="5">
    <source>
        <dbReference type="EMBL" id="SMF56059.1"/>
    </source>
</evidence>
<evidence type="ECO:0000313" key="6">
    <source>
        <dbReference type="Proteomes" id="UP000192903"/>
    </source>
</evidence>
<dbReference type="RefSeq" id="WP_085423501.1">
    <property type="nucleotide sequence ID" value="NZ_FXAF01000007.1"/>
</dbReference>
<dbReference type="SMART" id="SM00895">
    <property type="entry name" value="FCD"/>
    <property type="match status" value="1"/>
</dbReference>
<dbReference type="InterPro" id="IPR008920">
    <property type="entry name" value="TF_FadR/GntR_C"/>
</dbReference>
<evidence type="ECO:0000256" key="3">
    <source>
        <dbReference type="ARBA" id="ARBA00023163"/>
    </source>
</evidence>
<evidence type="ECO:0000256" key="1">
    <source>
        <dbReference type="ARBA" id="ARBA00023015"/>
    </source>
</evidence>
<dbReference type="Pfam" id="PF00392">
    <property type="entry name" value="GntR"/>
    <property type="match status" value="1"/>
</dbReference>
<dbReference type="PANTHER" id="PTHR43537:SF45">
    <property type="entry name" value="GNTR FAMILY REGULATORY PROTEIN"/>
    <property type="match status" value="1"/>
</dbReference>
<dbReference type="SUPFAM" id="SSF46785">
    <property type="entry name" value="Winged helix' DNA-binding domain"/>
    <property type="match status" value="1"/>
</dbReference>
<reference evidence="6" key="1">
    <citation type="submission" date="2017-04" db="EMBL/GenBank/DDBJ databases">
        <authorList>
            <person name="Varghese N."/>
            <person name="Submissions S."/>
        </authorList>
    </citation>
    <scope>NUCLEOTIDE SEQUENCE [LARGE SCALE GENOMIC DNA]</scope>
    <source>
        <strain evidence="6">B4P</strain>
    </source>
</reference>
<dbReference type="AlphaFoldDB" id="A0A1X7FP86"/>
<accession>A0A1X7FP86</accession>
<dbReference type="PROSITE" id="PS50949">
    <property type="entry name" value="HTH_GNTR"/>
    <property type="match status" value="1"/>
</dbReference>
<dbReference type="EMBL" id="FXAF01000007">
    <property type="protein sequence ID" value="SMF56059.1"/>
    <property type="molecule type" value="Genomic_DNA"/>
</dbReference>